<comment type="caution">
    <text evidence="2">The sequence shown here is derived from an EMBL/GenBank/DDBJ whole genome shotgun (WGS) entry which is preliminary data.</text>
</comment>
<dbReference type="Proteomes" id="UP001465976">
    <property type="component" value="Unassembled WGS sequence"/>
</dbReference>
<dbReference type="EMBL" id="JBAHYK010000216">
    <property type="protein sequence ID" value="KAL0576549.1"/>
    <property type="molecule type" value="Genomic_DNA"/>
</dbReference>
<evidence type="ECO:0000313" key="3">
    <source>
        <dbReference type="Proteomes" id="UP001465976"/>
    </source>
</evidence>
<name>A0ABR3FMA2_9AGAR</name>
<accession>A0ABR3FMA2</accession>
<sequence>MHFYNALNLCHSLIENEAQEKVAGTRRRGQRKVDSKDSTVSDVLAASTPRSESDIQQVTRQERVEKENHRTWRTVHTLSAAQKDPITIPVSFEVTAADEVDFITLPVASSMESIDEGQKQPESSSSIAEENATLNPMQYFDFENSGLIESPLDVELAKFLDEAIYDGDHTNYEGLILSSDPNAFGINSEFIPNSRPVPVALDVSLEDYDVNIVRPIYDPVLGPLAVYYAQTRIATRHPEGSGLGLY</sequence>
<evidence type="ECO:0000256" key="1">
    <source>
        <dbReference type="SAM" id="MobiDB-lite"/>
    </source>
</evidence>
<reference evidence="2 3" key="1">
    <citation type="submission" date="2024-02" db="EMBL/GenBank/DDBJ databases">
        <title>A draft genome for the cacao thread blight pathogen Marasmius crinis-equi.</title>
        <authorList>
            <person name="Cohen S.P."/>
            <person name="Baruah I.K."/>
            <person name="Amoako-Attah I."/>
            <person name="Bukari Y."/>
            <person name="Meinhardt L.W."/>
            <person name="Bailey B.A."/>
        </authorList>
    </citation>
    <scope>NUCLEOTIDE SEQUENCE [LARGE SCALE GENOMIC DNA]</scope>
    <source>
        <strain evidence="2 3">GH-76</strain>
    </source>
</reference>
<protein>
    <submittedName>
        <fullName evidence="2">Uncharacterized protein</fullName>
    </submittedName>
</protein>
<keyword evidence="3" id="KW-1185">Reference proteome</keyword>
<evidence type="ECO:0000313" key="2">
    <source>
        <dbReference type="EMBL" id="KAL0576549.1"/>
    </source>
</evidence>
<gene>
    <name evidence="2" type="ORF">V5O48_005441</name>
</gene>
<organism evidence="2 3">
    <name type="scientific">Marasmius crinis-equi</name>
    <dbReference type="NCBI Taxonomy" id="585013"/>
    <lineage>
        <taxon>Eukaryota</taxon>
        <taxon>Fungi</taxon>
        <taxon>Dikarya</taxon>
        <taxon>Basidiomycota</taxon>
        <taxon>Agaricomycotina</taxon>
        <taxon>Agaricomycetes</taxon>
        <taxon>Agaricomycetidae</taxon>
        <taxon>Agaricales</taxon>
        <taxon>Marasmiineae</taxon>
        <taxon>Marasmiaceae</taxon>
        <taxon>Marasmius</taxon>
    </lineage>
</organism>
<feature type="region of interest" description="Disordered" evidence="1">
    <location>
        <begin position="21"/>
        <end position="56"/>
    </location>
</feature>
<proteinExistence type="predicted"/>